<dbReference type="PATRIC" id="fig|431306.5.peg.1123"/>
<dbReference type="Gene3D" id="3.40.50.12370">
    <property type="match status" value="1"/>
</dbReference>
<feature type="domain" description="UspA" evidence="1">
    <location>
        <begin position="335"/>
        <end position="386"/>
    </location>
</feature>
<evidence type="ECO:0000313" key="2">
    <source>
        <dbReference type="EMBL" id="CEF55021.1"/>
    </source>
</evidence>
<protein>
    <submittedName>
        <fullName evidence="2">UspA domain-containing protein</fullName>
    </submittedName>
</protein>
<dbReference type="Proteomes" id="UP000068250">
    <property type="component" value="Chromosome I"/>
</dbReference>
<dbReference type="SUPFAM" id="SSF52402">
    <property type="entry name" value="Adenine nucleotide alpha hydrolases-like"/>
    <property type="match status" value="1"/>
</dbReference>
<organism evidence="2 3">
    <name type="scientific">Acetobacter ghanensis</name>
    <dbReference type="NCBI Taxonomy" id="431306"/>
    <lineage>
        <taxon>Bacteria</taxon>
        <taxon>Pseudomonadati</taxon>
        <taxon>Pseudomonadota</taxon>
        <taxon>Alphaproteobacteria</taxon>
        <taxon>Acetobacterales</taxon>
        <taxon>Acetobacteraceae</taxon>
        <taxon>Acetobacter</taxon>
    </lineage>
</organism>
<dbReference type="AlphaFoldDB" id="A0A0U5F1Q8"/>
<dbReference type="EMBL" id="LN609302">
    <property type="protein sequence ID" value="CEF55021.1"/>
    <property type="molecule type" value="Genomic_DNA"/>
</dbReference>
<dbReference type="CDD" id="cd00293">
    <property type="entry name" value="USP-like"/>
    <property type="match status" value="1"/>
</dbReference>
<evidence type="ECO:0000259" key="1">
    <source>
        <dbReference type="Pfam" id="PF00582"/>
    </source>
</evidence>
<name>A0A0U5F1Q8_9PROT</name>
<dbReference type="InterPro" id="IPR006016">
    <property type="entry name" value="UspA"/>
</dbReference>
<dbReference type="STRING" id="431306.AGA_1105"/>
<sequence>MGPWGLLPWLRRSMASVRRVVASLRCTKPRLRARPNRPCSSTTGSASAGVGWSGPRSLTFSNTVLLFPLLWRARGAHGGVLPSFAYECERRRAVFSSPSRERACVQQSAAYVWYKESWWMQRCLVILNQLDQTEVLLGMAAQTLSRIRGMRRIDVLAAREPPDQGLGRISFSDAQAQTLRTNQLEWADALHARFQHWLAQEYGSPADRLGKVEVNWLDPEITVDRIIAGYGKDADLLILGFPDSRDSPQKHLATRSAIFESGRPVLFVPPFWDQTSGDRVFMAWKDTPACRRAFFAARSLIGSAKAVEVAVSANDPLPMDILPGITATQKPLADTRNAGQALLDMANTFHADMLVMGGYQHNMLYSRLVGSVTDYILANPRVPVLLQH</sequence>
<evidence type="ECO:0000313" key="3">
    <source>
        <dbReference type="Proteomes" id="UP000068250"/>
    </source>
</evidence>
<accession>A0A0U5F1Q8</accession>
<dbReference type="Pfam" id="PF00582">
    <property type="entry name" value="Usp"/>
    <property type="match status" value="1"/>
</dbReference>
<reference evidence="3" key="1">
    <citation type="submission" date="2014-09" db="EMBL/GenBank/DDBJ databases">
        <authorList>
            <person name="Illeghems K.G."/>
        </authorList>
    </citation>
    <scope>NUCLEOTIDE SEQUENCE [LARGE SCALE GENOMIC DNA]</scope>
    <source>
        <strain evidence="3">LMG 23848T</strain>
    </source>
</reference>
<gene>
    <name evidence="2" type="primary">uspA</name>
    <name evidence="2" type="ORF">AGA_1105</name>
</gene>
<proteinExistence type="predicted"/>